<evidence type="ECO:0000256" key="2">
    <source>
        <dbReference type="SAM" id="MobiDB-lite"/>
    </source>
</evidence>
<dbReference type="InterPro" id="IPR050327">
    <property type="entry name" value="Proton-linked_MCT"/>
</dbReference>
<feature type="transmembrane region" description="Helical" evidence="3">
    <location>
        <begin position="69"/>
        <end position="91"/>
    </location>
</feature>
<dbReference type="InterPro" id="IPR020846">
    <property type="entry name" value="MFS_dom"/>
</dbReference>
<feature type="transmembrane region" description="Helical" evidence="3">
    <location>
        <begin position="368"/>
        <end position="390"/>
    </location>
</feature>
<feature type="transmembrane region" description="Helical" evidence="3">
    <location>
        <begin position="396"/>
        <end position="417"/>
    </location>
</feature>
<keyword evidence="3" id="KW-0472">Membrane</keyword>
<protein>
    <recommendedName>
        <fullName evidence="4">Major facilitator superfamily (MFS) profile domain-containing protein</fullName>
    </recommendedName>
</protein>
<reference evidence="5 6" key="1">
    <citation type="submission" date="2022-05" db="EMBL/GenBank/DDBJ databases">
        <authorList>
            <consortium name="Genoscope - CEA"/>
            <person name="William W."/>
        </authorList>
    </citation>
    <scope>NUCLEOTIDE SEQUENCE [LARGE SCALE GENOMIC DNA]</scope>
</reference>
<feature type="transmembrane region" description="Helical" evidence="3">
    <location>
        <begin position="188"/>
        <end position="206"/>
    </location>
</feature>
<dbReference type="SUPFAM" id="SSF103473">
    <property type="entry name" value="MFS general substrate transporter"/>
    <property type="match status" value="1"/>
</dbReference>
<feature type="transmembrane region" description="Helical" evidence="3">
    <location>
        <begin position="333"/>
        <end position="356"/>
    </location>
</feature>
<feature type="transmembrane region" description="Helical" evidence="3">
    <location>
        <begin position="98"/>
        <end position="117"/>
    </location>
</feature>
<keyword evidence="3" id="KW-1133">Transmembrane helix</keyword>
<comment type="subcellular location">
    <subcellularLocation>
        <location evidence="1">Membrane</location>
        <topology evidence="1">Multi-pass membrane protein</topology>
    </subcellularLocation>
</comment>
<dbReference type="PROSITE" id="PS50850">
    <property type="entry name" value="MFS"/>
    <property type="match status" value="1"/>
</dbReference>
<dbReference type="Pfam" id="PF07690">
    <property type="entry name" value="MFS_1"/>
    <property type="match status" value="1"/>
</dbReference>
<feature type="transmembrane region" description="Helical" evidence="3">
    <location>
        <begin position="277"/>
        <end position="295"/>
    </location>
</feature>
<evidence type="ECO:0000313" key="5">
    <source>
        <dbReference type="EMBL" id="CAH3105746.1"/>
    </source>
</evidence>
<feature type="compositionally biased region" description="Polar residues" evidence="2">
    <location>
        <begin position="453"/>
        <end position="466"/>
    </location>
</feature>
<feature type="region of interest" description="Disordered" evidence="2">
    <location>
        <begin position="445"/>
        <end position="466"/>
    </location>
</feature>
<keyword evidence="3" id="KW-0812">Transmembrane</keyword>
<dbReference type="EMBL" id="CALNXK010000018">
    <property type="protein sequence ID" value="CAH3105746.1"/>
    <property type="molecule type" value="Genomic_DNA"/>
</dbReference>
<evidence type="ECO:0000256" key="3">
    <source>
        <dbReference type="SAM" id="Phobius"/>
    </source>
</evidence>
<dbReference type="InterPro" id="IPR011701">
    <property type="entry name" value="MFS"/>
</dbReference>
<feature type="transmembrane region" description="Helical" evidence="3">
    <location>
        <begin position="154"/>
        <end position="176"/>
    </location>
</feature>
<dbReference type="PANTHER" id="PTHR11360">
    <property type="entry name" value="MONOCARBOXYLATE TRANSPORTER"/>
    <property type="match status" value="1"/>
</dbReference>
<sequence>MGKDTKESNEVDKVQVEIEVQSATPDGGWGWLVCLAGFIAQFVILGIQNNTGILYKALLVEFNTGKGETAWVISIGLGMMFLFAPVTSALCERIGCRIVAFVGGLLGILGFVLSSFVSDVYRLYVTFGILWGVGASMSYLPTLRSLPYWFSRRISLANGIVTAGSGFGTIAMGPLMQLVVNRLGWGNSTRVLAGVLCLCTIGSLLYRIPSQAGKEKVEKAKEAEKKKRPPIFDFTVFKNKAFLVWCLSLSAFMMGYFVPFVHLPAYAEECGIPNSQSSTLVGMMSVGSTFGRLFFGKIGDHPRVNRLYCFQIAMLVIGVADTLSTLTKTYAGLVVYMVVFGVFDGCFVVFLAVLCADIVGVDKVAAGIGVQFFFMAITSIAGPPLAGVIYDLSQSYQIAFYVAGACSTLATCMLFLVPALMPPEEISEDGPDRVETVCSKESEKPLMDRIRSPDSSNPTTSTKASLGSCQKLNSTMYLAPNQSYLDRYWDMPKRTSMRASMASLLSFGPVEPGRERLVVVERVSQV</sequence>
<dbReference type="Gene3D" id="1.20.1250.20">
    <property type="entry name" value="MFS general substrate transporter like domains"/>
    <property type="match status" value="2"/>
</dbReference>
<dbReference type="PANTHER" id="PTHR11360:SF251">
    <property type="entry name" value="MAJOR FACILITATOR SUPERFAMILY (MFS) PROFILE DOMAIN-CONTAINING PROTEIN"/>
    <property type="match status" value="1"/>
</dbReference>
<keyword evidence="6" id="KW-1185">Reference proteome</keyword>
<evidence type="ECO:0000313" key="6">
    <source>
        <dbReference type="Proteomes" id="UP001159405"/>
    </source>
</evidence>
<evidence type="ECO:0000259" key="4">
    <source>
        <dbReference type="PROSITE" id="PS50850"/>
    </source>
</evidence>
<name>A0ABN8NE53_9CNID</name>
<dbReference type="Proteomes" id="UP001159405">
    <property type="component" value="Unassembled WGS sequence"/>
</dbReference>
<gene>
    <name evidence="5" type="ORF">PLOB_00013837</name>
</gene>
<accession>A0ABN8NE53</accession>
<feature type="domain" description="Major facilitator superfamily (MFS) profile" evidence="4">
    <location>
        <begin position="29"/>
        <end position="422"/>
    </location>
</feature>
<feature type="transmembrane region" description="Helical" evidence="3">
    <location>
        <begin position="242"/>
        <end position="265"/>
    </location>
</feature>
<proteinExistence type="predicted"/>
<evidence type="ECO:0000256" key="1">
    <source>
        <dbReference type="ARBA" id="ARBA00004141"/>
    </source>
</evidence>
<feature type="transmembrane region" description="Helical" evidence="3">
    <location>
        <begin position="123"/>
        <end position="142"/>
    </location>
</feature>
<organism evidence="5 6">
    <name type="scientific">Porites lobata</name>
    <dbReference type="NCBI Taxonomy" id="104759"/>
    <lineage>
        <taxon>Eukaryota</taxon>
        <taxon>Metazoa</taxon>
        <taxon>Cnidaria</taxon>
        <taxon>Anthozoa</taxon>
        <taxon>Hexacorallia</taxon>
        <taxon>Scleractinia</taxon>
        <taxon>Fungiina</taxon>
        <taxon>Poritidae</taxon>
        <taxon>Porites</taxon>
    </lineage>
</organism>
<dbReference type="InterPro" id="IPR036259">
    <property type="entry name" value="MFS_trans_sf"/>
</dbReference>
<dbReference type="CDD" id="cd17352">
    <property type="entry name" value="MFS_MCT_SLC16"/>
    <property type="match status" value="1"/>
</dbReference>
<comment type="caution">
    <text evidence="5">The sequence shown here is derived from an EMBL/GenBank/DDBJ whole genome shotgun (WGS) entry which is preliminary data.</text>
</comment>
<feature type="transmembrane region" description="Helical" evidence="3">
    <location>
        <begin position="29"/>
        <end position="49"/>
    </location>
</feature>